<organism evidence="2 3">
    <name type="scientific">Xylaria bambusicola</name>
    <dbReference type="NCBI Taxonomy" id="326684"/>
    <lineage>
        <taxon>Eukaryota</taxon>
        <taxon>Fungi</taxon>
        <taxon>Dikarya</taxon>
        <taxon>Ascomycota</taxon>
        <taxon>Pezizomycotina</taxon>
        <taxon>Sordariomycetes</taxon>
        <taxon>Xylariomycetidae</taxon>
        <taxon>Xylariales</taxon>
        <taxon>Xylariaceae</taxon>
        <taxon>Xylaria</taxon>
    </lineage>
</organism>
<dbReference type="EMBL" id="JAWHQM010000043">
    <property type="protein sequence ID" value="KAK5634633.1"/>
    <property type="molecule type" value="Genomic_DNA"/>
</dbReference>
<dbReference type="AlphaFoldDB" id="A0AAN7US52"/>
<sequence>MSQRYPMRELEANKATRKQTSISAIPTLEQVVSRIRCISCPAAQSYSYLYANNYVESRVALIYQGIHTAFAHRPRSHHSLLCFEKESSNPTKAPVSGQQLTRCIAKKLSDFKGNISVDGPLIRLSKPERIPGLSGHSVGKAGRAKEAEESEESAQSIPSRVCAPRRPWCNQPHRATTAGTSPSKSIYFRPPLHTPNRVAT</sequence>
<evidence type="ECO:0000256" key="1">
    <source>
        <dbReference type="SAM" id="MobiDB-lite"/>
    </source>
</evidence>
<keyword evidence="3" id="KW-1185">Reference proteome</keyword>
<gene>
    <name evidence="2" type="ORF">RRF57_010346</name>
</gene>
<feature type="region of interest" description="Disordered" evidence="1">
    <location>
        <begin position="128"/>
        <end position="200"/>
    </location>
</feature>
<comment type="caution">
    <text evidence="2">The sequence shown here is derived from an EMBL/GenBank/DDBJ whole genome shotgun (WGS) entry which is preliminary data.</text>
</comment>
<dbReference type="Proteomes" id="UP001305414">
    <property type="component" value="Unassembled WGS sequence"/>
</dbReference>
<accession>A0AAN7US52</accession>
<feature type="compositionally biased region" description="Polar residues" evidence="1">
    <location>
        <begin position="173"/>
        <end position="184"/>
    </location>
</feature>
<evidence type="ECO:0000313" key="3">
    <source>
        <dbReference type="Proteomes" id="UP001305414"/>
    </source>
</evidence>
<evidence type="ECO:0000313" key="2">
    <source>
        <dbReference type="EMBL" id="KAK5634633.1"/>
    </source>
</evidence>
<protein>
    <submittedName>
        <fullName evidence="2">Uncharacterized protein</fullName>
    </submittedName>
</protein>
<proteinExistence type="predicted"/>
<reference evidence="2 3" key="1">
    <citation type="submission" date="2023-10" db="EMBL/GenBank/DDBJ databases">
        <title>Draft genome sequence of Xylaria bambusicola isolate GMP-LS, the root and basal stem rot pathogen of sugarcane in Indonesia.</title>
        <authorList>
            <person name="Selvaraj P."/>
            <person name="Muralishankar V."/>
            <person name="Muruganantham S."/>
            <person name="Sp S."/>
            <person name="Haryani S."/>
            <person name="Lau K.J.X."/>
            <person name="Naqvi N.I."/>
        </authorList>
    </citation>
    <scope>NUCLEOTIDE SEQUENCE [LARGE SCALE GENOMIC DNA]</scope>
    <source>
        <strain evidence="2">GMP-LS</strain>
    </source>
</reference>
<name>A0AAN7US52_9PEZI</name>